<organism evidence="1 2">
    <name type="scientific">Vibrio algicola</name>
    <dbReference type="NCBI Taxonomy" id="2662262"/>
    <lineage>
        <taxon>Bacteria</taxon>
        <taxon>Pseudomonadati</taxon>
        <taxon>Pseudomonadota</taxon>
        <taxon>Gammaproteobacteria</taxon>
        <taxon>Vibrionales</taxon>
        <taxon>Vibrionaceae</taxon>
        <taxon>Vibrio</taxon>
    </lineage>
</organism>
<sequence length="61" mass="7008">MENKHGTCDWCKQFTDNLVRLDYVDGISNHSCTGCHDLAKIDVRQFNLAELALRAKQTRLN</sequence>
<dbReference type="Proteomes" id="UP000348942">
    <property type="component" value="Chromosome 1"/>
</dbReference>
<accession>A0A5Q0TIG4</accession>
<keyword evidence="2" id="KW-1185">Reference proteome</keyword>
<dbReference type="AlphaFoldDB" id="A0A5Q0TIG4"/>
<evidence type="ECO:0000313" key="1">
    <source>
        <dbReference type="EMBL" id="QGA65069.1"/>
    </source>
</evidence>
<dbReference type="EMBL" id="CP045699">
    <property type="protein sequence ID" value="QGA65069.1"/>
    <property type="molecule type" value="Genomic_DNA"/>
</dbReference>
<evidence type="ECO:0000313" key="2">
    <source>
        <dbReference type="Proteomes" id="UP000348942"/>
    </source>
</evidence>
<gene>
    <name evidence="1" type="ORF">GFB47_06340</name>
</gene>
<protein>
    <submittedName>
        <fullName evidence="1">Uncharacterized protein</fullName>
    </submittedName>
</protein>
<dbReference type="RefSeq" id="WP_153447218.1">
    <property type="nucleotide sequence ID" value="NZ_CP045699.1"/>
</dbReference>
<name>A0A5Q0TIG4_9VIBR</name>
<reference evidence="1 2" key="1">
    <citation type="submission" date="2019-10" db="EMBL/GenBank/DDBJ databases">
        <title>Vibrio sp. nov., isolated from Coralline algae surface.</title>
        <authorList>
            <person name="Geng Y."/>
            <person name="Zhang X."/>
        </authorList>
    </citation>
    <scope>NUCLEOTIDE SEQUENCE [LARGE SCALE GENOMIC DNA]</scope>
    <source>
        <strain evidence="1 2">SM1977</strain>
    </source>
</reference>
<proteinExistence type="predicted"/>